<name>A0A1I0CPZ4_9ACTN</name>
<keyword evidence="2" id="KW-1185">Reference proteome</keyword>
<accession>A0A1I0CPZ4</accession>
<reference evidence="2" key="1">
    <citation type="submission" date="2016-10" db="EMBL/GenBank/DDBJ databases">
        <authorList>
            <person name="Varghese N."/>
            <person name="Submissions S."/>
        </authorList>
    </citation>
    <scope>NUCLEOTIDE SEQUENCE [LARGE SCALE GENOMIC DNA]</scope>
    <source>
        <strain evidence="2">DSM 44209</strain>
    </source>
</reference>
<dbReference type="AlphaFoldDB" id="A0A1I0CPZ4"/>
<dbReference type="RefSeq" id="WP_175486426.1">
    <property type="nucleotide sequence ID" value="NZ_FOIE01000003.1"/>
</dbReference>
<sequence>MTVAGVWMELEDEPGDRGLVLRRLHPDSLHDLHVALDLESRRRQLVFRRPWRPADTLPQFPVTQAIACRSRLQTGGQRMNIVVELVDPALGDVFTPLVEDLAGRIAATRDAAAATAELASGLARWQDLFEQLGRDGLSVLARRGLAGELIVLQTDVLPHVAPETAIDAWTGPLKANQDFQRPAVAVEVKVTTGQNPQGFIVANERELDPTGTGTLVVAHLSLDERLGGTGSSVNDLVDELRGRLAGHPFALAAFNAKLARVGYLDMHRDKYPEPHYEPRALKHLRVRDDFPRITETDLREGVGAVRYTVSLAACEGYEVDACDVHKLIAQEDA</sequence>
<dbReference type="Pfam" id="PF14390">
    <property type="entry name" value="DUF4420"/>
    <property type="match status" value="1"/>
</dbReference>
<gene>
    <name evidence="1" type="ORF">SAMN04488546_1709</name>
</gene>
<organism evidence="1 2">
    <name type="scientific">Geodermatophilus poikilotrophus</name>
    <dbReference type="NCBI Taxonomy" id="1333667"/>
    <lineage>
        <taxon>Bacteria</taxon>
        <taxon>Bacillati</taxon>
        <taxon>Actinomycetota</taxon>
        <taxon>Actinomycetes</taxon>
        <taxon>Geodermatophilales</taxon>
        <taxon>Geodermatophilaceae</taxon>
        <taxon>Geodermatophilus</taxon>
    </lineage>
</organism>
<dbReference type="Proteomes" id="UP000198507">
    <property type="component" value="Unassembled WGS sequence"/>
</dbReference>
<proteinExistence type="predicted"/>
<protein>
    <submittedName>
        <fullName evidence="1">Putative PD-(D/E)XK family member</fullName>
    </submittedName>
</protein>
<dbReference type="EMBL" id="FOIE01000003">
    <property type="protein sequence ID" value="SET21816.1"/>
    <property type="molecule type" value="Genomic_DNA"/>
</dbReference>
<dbReference type="InterPro" id="IPR025534">
    <property type="entry name" value="DUF4420"/>
</dbReference>
<evidence type="ECO:0000313" key="1">
    <source>
        <dbReference type="EMBL" id="SET21816.1"/>
    </source>
</evidence>
<evidence type="ECO:0000313" key="2">
    <source>
        <dbReference type="Proteomes" id="UP000198507"/>
    </source>
</evidence>